<sequence>MSKRKQFVEHSYCAGFSRSSFTDAGVELAERTFFLAAALNIIFGKFENSFEVCGHSKVDNLEELVLLGVVKNRNMYEEAKSIFHGCN</sequence>
<dbReference type="Proteomes" id="UP000076858">
    <property type="component" value="Unassembled WGS sequence"/>
</dbReference>
<dbReference type="EMBL" id="LRGB01000260">
    <property type="protein sequence ID" value="KZS19979.1"/>
    <property type="molecule type" value="Genomic_DNA"/>
</dbReference>
<proteinExistence type="predicted"/>
<gene>
    <name evidence="1" type="ORF">APZ42_013454</name>
</gene>
<protein>
    <submittedName>
        <fullName evidence="1">Uncharacterized protein</fullName>
    </submittedName>
</protein>
<evidence type="ECO:0000313" key="1">
    <source>
        <dbReference type="EMBL" id="KZS19979.1"/>
    </source>
</evidence>
<comment type="caution">
    <text evidence="1">The sequence shown here is derived from an EMBL/GenBank/DDBJ whole genome shotgun (WGS) entry which is preliminary data.</text>
</comment>
<keyword evidence="2" id="KW-1185">Reference proteome</keyword>
<name>A0A162QV79_9CRUS</name>
<accession>A0A162QV79</accession>
<reference evidence="1 2" key="1">
    <citation type="submission" date="2016-03" db="EMBL/GenBank/DDBJ databases">
        <title>EvidentialGene: Evidence-directed Construction of Genes on Genomes.</title>
        <authorList>
            <person name="Gilbert D.G."/>
            <person name="Choi J.-H."/>
            <person name="Mockaitis K."/>
            <person name="Colbourne J."/>
            <person name="Pfrender M."/>
        </authorList>
    </citation>
    <scope>NUCLEOTIDE SEQUENCE [LARGE SCALE GENOMIC DNA]</scope>
    <source>
        <strain evidence="1 2">Xinb3</strain>
        <tissue evidence="1">Complete organism</tissue>
    </source>
</reference>
<evidence type="ECO:0000313" key="2">
    <source>
        <dbReference type="Proteomes" id="UP000076858"/>
    </source>
</evidence>
<organism evidence="1 2">
    <name type="scientific">Daphnia magna</name>
    <dbReference type="NCBI Taxonomy" id="35525"/>
    <lineage>
        <taxon>Eukaryota</taxon>
        <taxon>Metazoa</taxon>
        <taxon>Ecdysozoa</taxon>
        <taxon>Arthropoda</taxon>
        <taxon>Crustacea</taxon>
        <taxon>Branchiopoda</taxon>
        <taxon>Diplostraca</taxon>
        <taxon>Cladocera</taxon>
        <taxon>Anomopoda</taxon>
        <taxon>Daphniidae</taxon>
        <taxon>Daphnia</taxon>
    </lineage>
</organism>
<dbReference type="AlphaFoldDB" id="A0A162QV79"/>